<evidence type="ECO:0000313" key="1">
    <source>
        <dbReference type="EMBL" id="PCE24024.1"/>
    </source>
</evidence>
<sequence length="754" mass="80039">MTDVQVQLADGVYRLASPLKFGPADSGAPGHPVVWRAMTGAHPVISGATQVTGWSQSGTGGVWSAPAPAGSNSRQLYINGAPARVAQQTPDQLGFVGGWTGSATGYNIANDSVAMTWFAGLNAAQLANVEFVYTQGNGAWTESRCRVTGYSNGTLTMAQPCWTNVTNRLSFAQPSGGLPSMNSSTMPSSIQNAQALIQPGQWFLDSRANVLYYQPLPGQQIATLDVELPRLETLLQGAGSLAHPLHDVTFSGLQFSYATWNDPSTSVGFADVQSNLRMTTAGGNQGMCNFSSPAGTCPWGALSQPLANVSFSASNRISFTGNRFIDLGGAGLAFMYGSSDNLIRNNEFASIASTGILMGCTSDPTPTHSSDATTIKQNCNPDLALVANDVIGVNEIMRDNKIIGNLIHNVGTDYPSACGITLLFGRKTVVTQNEIHDVPYSAITAGVIQGHVDNSAHPDNSTNVNDSNTLSDNLLHDYMSGLTDGGAIYIEGHQAQYQYKADGVTIDPVATLAHGMQVTGNVSYNSNNVMRTYYDDAGSEWINWKGNASFNSIGPFKSVQGGCEPTGHLWITGNYVDAALNDYNTCPPLPVDASNDSGNVTISAMSDIPSTLLDHAGRKRIRDAITESSINGRIGDNSSQITYSGSWQDANNRSSFYDYLHDLHYTTNNSDTMTLSFTGTVIQVFGEQYIDQGNLGIAIDGGAQQVVNTVPADGVRHSNVAVYTSPLLTRGQHTITVTKLSGTYATMNGVYIAP</sequence>
<organism evidence="1 2">
    <name type="scientific">Paraburkholderia acidicola</name>
    <dbReference type="NCBI Taxonomy" id="1912599"/>
    <lineage>
        <taxon>Bacteria</taxon>
        <taxon>Pseudomonadati</taxon>
        <taxon>Pseudomonadota</taxon>
        <taxon>Betaproteobacteria</taxon>
        <taxon>Burkholderiales</taxon>
        <taxon>Burkholderiaceae</taxon>
        <taxon>Paraburkholderia</taxon>
    </lineage>
</organism>
<dbReference type="Gene3D" id="2.160.20.10">
    <property type="entry name" value="Single-stranded right-handed beta-helix, Pectin lyase-like"/>
    <property type="match status" value="2"/>
</dbReference>
<dbReference type="InterPro" id="IPR012334">
    <property type="entry name" value="Pectin_lyas_fold"/>
</dbReference>
<dbReference type="EMBL" id="MTZV01000006">
    <property type="protein sequence ID" value="PCE24024.1"/>
    <property type="molecule type" value="Genomic_DNA"/>
</dbReference>
<reference evidence="1 2" key="1">
    <citation type="submission" date="2017-01" db="EMBL/GenBank/DDBJ databases">
        <title>Whole-Genome Shotgun Sequencing of Two beta-Proteobacterial Species in Search of the Bulgecin Biosynthetic Cluster.</title>
        <authorList>
            <person name="Horsman M.E."/>
            <person name="Marous D.R."/>
            <person name="Li R."/>
            <person name="Oliver R.A."/>
            <person name="Byun B."/>
            <person name="Emrich S.J."/>
            <person name="Boggess B."/>
            <person name="Townsend C.A."/>
            <person name="Mobashery S."/>
        </authorList>
    </citation>
    <scope>NUCLEOTIDE SEQUENCE [LARGE SCALE GENOMIC DNA]</scope>
    <source>
        <strain evidence="1 2">ATCC 31363</strain>
    </source>
</reference>
<dbReference type="SUPFAM" id="SSF51126">
    <property type="entry name" value="Pectin lyase-like"/>
    <property type="match status" value="1"/>
</dbReference>
<evidence type="ECO:0000313" key="2">
    <source>
        <dbReference type="Proteomes" id="UP000218022"/>
    </source>
</evidence>
<dbReference type="Gene3D" id="2.60.120.260">
    <property type="entry name" value="Galactose-binding domain-like"/>
    <property type="match status" value="1"/>
</dbReference>
<dbReference type="AlphaFoldDB" id="A0A2A4EUM8"/>
<dbReference type="PANTHER" id="PTHR36453:SF1">
    <property type="entry name" value="RIGHT HANDED BETA HELIX DOMAIN-CONTAINING PROTEIN"/>
    <property type="match status" value="1"/>
</dbReference>
<gene>
    <name evidence="1" type="ORF">BWP39_30540</name>
</gene>
<accession>A0A2A4EUM8</accession>
<dbReference type="PANTHER" id="PTHR36453">
    <property type="entry name" value="SECRETED PROTEIN-RELATED"/>
    <property type="match status" value="1"/>
</dbReference>
<comment type="caution">
    <text evidence="1">The sequence shown here is derived from an EMBL/GenBank/DDBJ whole genome shotgun (WGS) entry which is preliminary data.</text>
</comment>
<proteinExistence type="predicted"/>
<evidence type="ECO:0008006" key="3">
    <source>
        <dbReference type="Google" id="ProtNLM"/>
    </source>
</evidence>
<name>A0A2A4EUM8_9BURK</name>
<dbReference type="InterPro" id="IPR011050">
    <property type="entry name" value="Pectin_lyase_fold/virulence"/>
</dbReference>
<dbReference type="InterPro" id="IPR006626">
    <property type="entry name" value="PbH1"/>
</dbReference>
<protein>
    <recommendedName>
        <fullName evidence="3">Parallel beta helix pectate lyase-like protein</fullName>
    </recommendedName>
</protein>
<dbReference type="SMART" id="SM00710">
    <property type="entry name" value="PbH1"/>
    <property type="match status" value="6"/>
</dbReference>
<dbReference type="Proteomes" id="UP000218022">
    <property type="component" value="Unassembled WGS sequence"/>
</dbReference>